<keyword evidence="3" id="KW-1185">Reference proteome</keyword>
<name>A0A6C0TZC4_9GAMM</name>
<keyword evidence="1" id="KW-0732">Signal</keyword>
<dbReference type="KEGG" id="kim:G3T16_06570"/>
<sequence length="297" mass="33483">MSSMSFFSCSALALFAVAASGSLAAEEVREEVVREEEVPLWELGFGAGTLYTPDYPASSESRARAIALPYVVYRGDVLRLGDGQAARAVAAESSRFELSMSFDAAFDARSDRNDLRRGMPDLDFLFEAGPQLRFKLGQYEFDNNGYGELDLALQARAVFSTDFGGIEHQGYVAEPMLRYRHWGLLRPQLETNVSLRPIWADRRLHSFFYGVDPQYVTPERPFYEADAGYFGTQMSLYATWHFTDRFQVFGGTQIISHHGAANRASPLFEEDYTFNIGIGFIWSLIHSEKTVVRPRGR</sequence>
<feature type="chain" id="PRO_5025461518" evidence="1">
    <location>
        <begin position="25"/>
        <end position="297"/>
    </location>
</feature>
<evidence type="ECO:0000313" key="3">
    <source>
        <dbReference type="Proteomes" id="UP000477680"/>
    </source>
</evidence>
<feature type="signal peptide" evidence="1">
    <location>
        <begin position="1"/>
        <end position="24"/>
    </location>
</feature>
<accession>A0A6C0TZC4</accession>
<dbReference type="EMBL" id="CP048711">
    <property type="protein sequence ID" value="QIB65116.1"/>
    <property type="molecule type" value="Genomic_DNA"/>
</dbReference>
<proteinExistence type="predicted"/>
<gene>
    <name evidence="2" type="ORF">G3T16_06570</name>
</gene>
<evidence type="ECO:0000313" key="2">
    <source>
        <dbReference type="EMBL" id="QIB65116.1"/>
    </source>
</evidence>
<dbReference type="AlphaFoldDB" id="A0A6C0TZC4"/>
<dbReference type="Pfam" id="PF06629">
    <property type="entry name" value="MipA"/>
    <property type="match status" value="1"/>
</dbReference>
<dbReference type="RefSeq" id="WP_163494358.1">
    <property type="nucleotide sequence ID" value="NZ_CP048711.1"/>
</dbReference>
<reference evidence="2 3" key="1">
    <citation type="submission" date="2020-02" db="EMBL/GenBank/DDBJ databases">
        <title>Genome sequencing for Kineobactrum sp. M2.</title>
        <authorList>
            <person name="Park S.-J."/>
        </authorList>
    </citation>
    <scope>NUCLEOTIDE SEQUENCE [LARGE SCALE GENOMIC DNA]</scope>
    <source>
        <strain evidence="2 3">M2</strain>
    </source>
</reference>
<organism evidence="2 3">
    <name type="scientific">Kineobactrum salinum</name>
    <dbReference type="NCBI Taxonomy" id="2708301"/>
    <lineage>
        <taxon>Bacteria</taxon>
        <taxon>Pseudomonadati</taxon>
        <taxon>Pseudomonadota</taxon>
        <taxon>Gammaproteobacteria</taxon>
        <taxon>Cellvibrionales</taxon>
        <taxon>Halieaceae</taxon>
        <taxon>Kineobactrum</taxon>
    </lineage>
</organism>
<evidence type="ECO:0000256" key="1">
    <source>
        <dbReference type="SAM" id="SignalP"/>
    </source>
</evidence>
<protein>
    <submittedName>
        <fullName evidence="2">MipA/OmpV family protein</fullName>
    </submittedName>
</protein>
<dbReference type="Proteomes" id="UP000477680">
    <property type="component" value="Chromosome"/>
</dbReference>
<dbReference type="InterPro" id="IPR010583">
    <property type="entry name" value="MipA"/>
</dbReference>